<comment type="caution">
    <text evidence="2">The sequence shown here is derived from an EMBL/GenBank/DDBJ whole genome shotgun (WGS) entry which is preliminary data.</text>
</comment>
<dbReference type="PANTHER" id="PTHR34512">
    <property type="entry name" value="CELL SURFACE PROTEIN"/>
    <property type="match status" value="1"/>
</dbReference>
<evidence type="ECO:0000313" key="3">
    <source>
        <dbReference type="Proteomes" id="UP000053352"/>
    </source>
</evidence>
<dbReference type="SUPFAM" id="SSF50998">
    <property type="entry name" value="Quinoprotein alcohol dehydrogenase-like"/>
    <property type="match status" value="1"/>
</dbReference>
<organism evidence="2 3">
    <name type="scientific">Pyrodictium occultum</name>
    <dbReference type="NCBI Taxonomy" id="2309"/>
    <lineage>
        <taxon>Archaea</taxon>
        <taxon>Thermoproteota</taxon>
        <taxon>Thermoprotei</taxon>
        <taxon>Desulfurococcales</taxon>
        <taxon>Pyrodictiaceae</taxon>
        <taxon>Pyrodictium</taxon>
    </lineage>
</organism>
<evidence type="ECO:0000313" key="2">
    <source>
        <dbReference type="EMBL" id="KSW12578.1"/>
    </source>
</evidence>
<dbReference type="Gene3D" id="2.130.10.10">
    <property type="entry name" value="YVTN repeat-like/Quinoprotein amine dehydrogenase"/>
    <property type="match status" value="1"/>
</dbReference>
<proteinExistence type="predicted"/>
<dbReference type="InterPro" id="IPR018391">
    <property type="entry name" value="PQQ_b-propeller_rpt"/>
</dbReference>
<dbReference type="InterPro" id="IPR002372">
    <property type="entry name" value="PQQ_rpt_dom"/>
</dbReference>
<dbReference type="AlphaFoldDB" id="A0A0V8RX93"/>
<sequence length="420" mass="46049">MFSVEGGKVAELWRFSVGSGYVRSLAWSSDGAILFIGEDSIDGRVVAVNASTGRMLWSYATSRDLGKGDPREPRWYWPQVHAIRYRGGRVYVAAAAKPQASYGKNSVIYCFDAKTGQLLWRYPPEGFIDTLVSDIELSPDGSYLAAATWYYRGKAWKGGDLLLLDAATGKLLARFRPSPRPPFRWCGSWNGLGWLDNTTIAYVTDVGIIHILQAPNLTEKAEINVTNPLPVLVIPKGSNTTEEGYAYAFSGYSKVLRTPNGRTLLLVRTSNTYGVTALGKNARPTLNHPDANSLFIYEWVGGKLVLVAKYPLHGRPNYEQWATYSPAKGLLAVPVGHDYISRTMVYTGVYVLNLTDIEAVRSGEALTYMVKPPRDAGVVIGGAISPDGSKVVAVTYPINLGTLENPRFVGSYRILVYSLG</sequence>
<dbReference type="Pfam" id="PF13360">
    <property type="entry name" value="PQQ_2"/>
    <property type="match status" value="1"/>
</dbReference>
<dbReference type="InterPro" id="IPR015943">
    <property type="entry name" value="WD40/YVTN_repeat-like_dom_sf"/>
</dbReference>
<reference evidence="2 3" key="1">
    <citation type="submission" date="2015-11" db="EMBL/GenBank/DDBJ databases">
        <title>Genome sequence of Pyrodictium occultum PL-19, a marine hyperthermophilic archaeon isolated from Volcano, Italy.</title>
        <authorList>
            <person name="Utturkar S."/>
            <person name="Huber H."/>
            <person name="Leptihn S."/>
            <person name="Brown S."/>
            <person name="Stetter K.O."/>
            <person name="Podar M."/>
        </authorList>
    </citation>
    <scope>NUCLEOTIDE SEQUENCE [LARGE SCALE GENOMIC DNA]</scope>
    <source>
        <strain evidence="2 3">PL-19</strain>
    </source>
</reference>
<evidence type="ECO:0000259" key="1">
    <source>
        <dbReference type="Pfam" id="PF13360"/>
    </source>
</evidence>
<dbReference type="STRING" id="2309.CF15_07640"/>
<accession>A0A0V8RX93</accession>
<dbReference type="Proteomes" id="UP000053352">
    <property type="component" value="Unassembled WGS sequence"/>
</dbReference>
<feature type="domain" description="Pyrrolo-quinoline quinone repeat" evidence="1">
    <location>
        <begin position="10"/>
        <end position="172"/>
    </location>
</feature>
<protein>
    <recommendedName>
        <fullName evidence="1">Pyrrolo-quinoline quinone repeat domain-containing protein</fullName>
    </recommendedName>
</protein>
<gene>
    <name evidence="2" type="ORF">CF15_07640</name>
</gene>
<dbReference type="SMART" id="SM00564">
    <property type="entry name" value="PQQ"/>
    <property type="match status" value="3"/>
</dbReference>
<dbReference type="InterPro" id="IPR011047">
    <property type="entry name" value="Quinoprotein_ADH-like_sf"/>
</dbReference>
<dbReference type="PANTHER" id="PTHR34512:SF30">
    <property type="entry name" value="OUTER MEMBRANE PROTEIN ASSEMBLY FACTOR BAMB"/>
    <property type="match status" value="1"/>
</dbReference>
<name>A0A0V8RX93_PYROC</name>
<keyword evidence="3" id="KW-1185">Reference proteome</keyword>
<dbReference type="EMBL" id="LNTB01000001">
    <property type="protein sequence ID" value="KSW12578.1"/>
    <property type="molecule type" value="Genomic_DNA"/>
</dbReference>